<keyword evidence="3" id="KW-1185">Reference proteome</keyword>
<dbReference type="KEGG" id="fra:Francci3_3303"/>
<name>Q2J7T2_FRACC</name>
<reference evidence="2 3" key="1">
    <citation type="journal article" date="2007" name="Genome Res.">
        <title>Genome characteristics of facultatively symbiotic Frankia sp. strains reflect host range and host plant biogeography.</title>
        <authorList>
            <person name="Normand P."/>
            <person name="Lapierre P."/>
            <person name="Tisa L.S."/>
            <person name="Gogarten J.P."/>
            <person name="Alloisio N."/>
            <person name="Bagnarol E."/>
            <person name="Bassi C.A."/>
            <person name="Berry A.M."/>
            <person name="Bickhart D.M."/>
            <person name="Choisne N."/>
            <person name="Couloux A."/>
            <person name="Cournoyer B."/>
            <person name="Cruveiller S."/>
            <person name="Daubin V."/>
            <person name="Demange N."/>
            <person name="Francino M.P."/>
            <person name="Goltsman E."/>
            <person name="Huang Y."/>
            <person name="Kopp O.R."/>
            <person name="Labarre L."/>
            <person name="Lapidus A."/>
            <person name="Lavire C."/>
            <person name="Marechal J."/>
            <person name="Martinez M."/>
            <person name="Mastronunzio J.E."/>
            <person name="Mullin B.C."/>
            <person name="Niemann J."/>
            <person name="Pujic P."/>
            <person name="Rawnsley T."/>
            <person name="Rouy Z."/>
            <person name="Schenowitz C."/>
            <person name="Sellstedt A."/>
            <person name="Tavares F."/>
            <person name="Tomkins J.P."/>
            <person name="Vallenet D."/>
            <person name="Valverde C."/>
            <person name="Wall L.G."/>
            <person name="Wang Y."/>
            <person name="Medigue C."/>
            <person name="Benson D.R."/>
        </authorList>
    </citation>
    <scope>NUCLEOTIDE SEQUENCE [LARGE SCALE GENOMIC DNA]</scope>
    <source>
        <strain evidence="3">DSM 45818 / CECT 9043 / CcI3</strain>
    </source>
</reference>
<evidence type="ECO:0000313" key="3">
    <source>
        <dbReference type="Proteomes" id="UP000001937"/>
    </source>
</evidence>
<organism evidence="2 3">
    <name type="scientific">Frankia casuarinae (strain DSM 45818 / CECT 9043 / HFP020203 / CcI3)</name>
    <dbReference type="NCBI Taxonomy" id="106370"/>
    <lineage>
        <taxon>Bacteria</taxon>
        <taxon>Bacillati</taxon>
        <taxon>Actinomycetota</taxon>
        <taxon>Actinomycetes</taxon>
        <taxon>Frankiales</taxon>
        <taxon>Frankiaceae</taxon>
        <taxon>Frankia</taxon>
    </lineage>
</organism>
<feature type="compositionally biased region" description="Pro residues" evidence="1">
    <location>
        <begin position="491"/>
        <end position="509"/>
    </location>
</feature>
<dbReference type="EMBL" id="CP000249">
    <property type="protein sequence ID" value="ABD12660.1"/>
    <property type="molecule type" value="Genomic_DNA"/>
</dbReference>
<sequence length="517" mass="56063">MTGPMPEDPRSSYSYFTDPAPVRITVPTGWWRLLPTTGADGARDVTAQLVRWPGETSTPAVIVTVARLSLWELEQTLRFPFPRAVHTTFAASPRRDALVFPGPSGGWQVAHGQLLLDVGLDQDERPWRASRVDLTGREPATYGRLLHTDPPLRTWQRDLYQVDVVGAGTDDGVYGSRHDGSRHNLTYRVWLGGDVVFAGDDVMIPAGWDPRSDDAVREVIGQVIYQQWDRRELSFAQQSFLDVHRECLALESVGLPPPYPAGTRVRVDSPGGMTATGTIRRPVVRGGRTTGYLWRPDVADLPGHPGHGHPGYLLRADAAQVRATLEGKDTAVDGPDGPMIIAFGATVAAVDDPRFARGKVLRALDEEGRLAYDIQPDDDLRACHRLHADDVIPLTGTAWPTVDRLLQARDAAHVPLIAGEILVTVREIAVMPAVDPPVANALVRHGLLSPDRVLDPDTPDPISAAYPDPSGLPGVSSLPDVFTLSDAVDPDGPPPPRFPEPPSEPPDPGIGPMGMDL</sequence>
<protein>
    <submittedName>
        <fullName evidence="2">Uncharacterized protein</fullName>
    </submittedName>
</protein>
<gene>
    <name evidence="2" type="ordered locus">Francci3_3303</name>
</gene>
<feature type="region of interest" description="Disordered" evidence="1">
    <location>
        <begin position="451"/>
        <end position="517"/>
    </location>
</feature>
<dbReference type="Proteomes" id="UP000001937">
    <property type="component" value="Chromosome"/>
</dbReference>
<dbReference type="HOGENOM" id="CLU_533964_0_0_11"/>
<dbReference type="STRING" id="106370.Francci3_3303"/>
<evidence type="ECO:0000313" key="2">
    <source>
        <dbReference type="EMBL" id="ABD12660.1"/>
    </source>
</evidence>
<evidence type="ECO:0000256" key="1">
    <source>
        <dbReference type="SAM" id="MobiDB-lite"/>
    </source>
</evidence>
<dbReference type="AlphaFoldDB" id="Q2J7T2"/>
<proteinExistence type="predicted"/>
<accession>Q2J7T2</accession>